<proteinExistence type="predicted"/>
<feature type="transmembrane region" description="Helical" evidence="1">
    <location>
        <begin position="37"/>
        <end position="58"/>
    </location>
</feature>
<keyword evidence="1" id="KW-0472">Membrane</keyword>
<organism evidence="2 3">
    <name type="scientific">Arthrobacter phage Circum</name>
    <dbReference type="NCBI Taxonomy" id="1772295"/>
    <lineage>
        <taxon>Viruses</taxon>
        <taxon>Duplodnaviria</taxon>
        <taxon>Heunggongvirae</taxon>
        <taxon>Uroviricota</taxon>
        <taxon>Caudoviricetes</taxon>
        <taxon>Mudcatvirus</taxon>
        <taxon>Mudcatvirus circum</taxon>
    </lineage>
</organism>
<dbReference type="Proteomes" id="UP000222527">
    <property type="component" value="Segment"/>
</dbReference>
<sequence length="77" mass="8815">MFKNPLSTKEDLTELVGEIRKEDIDVDKLKKIRNKILLKKSAQGILLGIVTGTAYYLLKEAMQVELTEEDLAEDEDY</sequence>
<keyword evidence="1" id="KW-0812">Transmembrane</keyword>
<evidence type="ECO:0000256" key="1">
    <source>
        <dbReference type="SAM" id="Phobius"/>
    </source>
</evidence>
<dbReference type="RefSeq" id="YP_009603118.1">
    <property type="nucleotide sequence ID" value="NC_041948.1"/>
</dbReference>
<evidence type="ECO:0000313" key="3">
    <source>
        <dbReference type="Proteomes" id="UP000222527"/>
    </source>
</evidence>
<gene>
    <name evidence="2" type="primary">29</name>
    <name evidence="2" type="ORF">CIRCUM_29</name>
</gene>
<dbReference type="GeneID" id="40078985"/>
<keyword evidence="1" id="KW-1133">Transmembrane helix</keyword>
<protein>
    <submittedName>
        <fullName evidence="2">Uncharacterized protein</fullName>
    </submittedName>
</protein>
<dbReference type="KEGG" id="vg:40078985"/>
<evidence type="ECO:0000313" key="2">
    <source>
        <dbReference type="EMBL" id="ALY08714.1"/>
    </source>
</evidence>
<keyword evidence="3" id="KW-1185">Reference proteome</keyword>
<reference evidence="2 3" key="1">
    <citation type="submission" date="2015-11" db="EMBL/GenBank/DDBJ databases">
        <authorList>
            <person name="Aziz R.M."/>
            <person name="Carl E.L."/>
            <person name="Farooq M.A."/>
            <person name="Gal B."/>
            <person name="Garcia Martinez K."/>
            <person name="Mathew K.J."/>
            <person name="Obando D.J."/>
            <person name="Robinson K.M."/>
            <person name="Robinson M.D."/>
            <person name="Sanders L.M."/>
            <person name="Silva M.P."/>
            <person name="Tasnim L."/>
            <person name="Vo M."/>
            <person name="Vo Q.D."/>
            <person name="Simon S.E."/>
            <person name="Hughes L.E."/>
            <person name="Benjamin R.C."/>
            <person name="Bradley K.W."/>
            <person name="Asai D.J."/>
            <person name="Bowman C.A."/>
            <person name="Russell D.A."/>
            <person name="Pope W.H."/>
            <person name="Jacobs-Sera D."/>
            <person name="Hendrix R.W."/>
            <person name="Hatfull G.F."/>
        </authorList>
    </citation>
    <scope>NUCLEOTIDE SEQUENCE [LARGE SCALE GENOMIC DNA]</scope>
</reference>
<accession>A0A0U4IJY2</accession>
<dbReference type="EMBL" id="KU160642">
    <property type="protein sequence ID" value="ALY08714.1"/>
    <property type="molecule type" value="Genomic_DNA"/>
</dbReference>
<name>A0A0U4IJY2_9CAUD</name>